<evidence type="ECO:0000256" key="2">
    <source>
        <dbReference type="SAM" id="MobiDB-lite"/>
    </source>
</evidence>
<feature type="compositionally biased region" description="Low complexity" evidence="2">
    <location>
        <begin position="459"/>
        <end position="477"/>
    </location>
</feature>
<dbReference type="SMR" id="A0A194VYB7"/>
<keyword evidence="4" id="KW-1185">Reference proteome</keyword>
<name>A0A194VYB7_CYTMA</name>
<feature type="region of interest" description="Disordered" evidence="2">
    <location>
        <begin position="457"/>
        <end position="610"/>
    </location>
</feature>
<evidence type="ECO:0000256" key="1">
    <source>
        <dbReference type="SAM" id="Coils"/>
    </source>
</evidence>
<feature type="compositionally biased region" description="Low complexity" evidence="2">
    <location>
        <begin position="521"/>
        <end position="535"/>
    </location>
</feature>
<reference evidence="3" key="1">
    <citation type="submission" date="2014-12" db="EMBL/GenBank/DDBJ databases">
        <title>Genome Sequence of Valsa Canker Pathogens Uncovers a Specific Adaption of Colonization on Woody Bark.</title>
        <authorList>
            <person name="Yin Z."/>
            <person name="Liu H."/>
            <person name="Gao X."/>
            <person name="Li Z."/>
            <person name="Song N."/>
            <person name="Ke X."/>
            <person name="Dai Q."/>
            <person name="Wu Y."/>
            <person name="Sun Y."/>
            <person name="Xu J.-R."/>
            <person name="Kang Z.K."/>
            <person name="Wang L."/>
            <person name="Huang L."/>
        </authorList>
    </citation>
    <scope>NUCLEOTIDE SEQUENCE [LARGE SCALE GENOMIC DNA]</scope>
    <source>
        <strain evidence="3">03-8</strain>
    </source>
</reference>
<feature type="compositionally biased region" description="Polar residues" evidence="2">
    <location>
        <begin position="584"/>
        <end position="593"/>
    </location>
</feature>
<dbReference type="EMBL" id="CM003102">
    <property type="protein sequence ID" value="KUI69214.1"/>
    <property type="molecule type" value="Genomic_DNA"/>
</dbReference>
<keyword evidence="1" id="KW-0175">Coiled coil</keyword>
<dbReference type="OrthoDB" id="3905365at2759"/>
<protein>
    <submittedName>
        <fullName evidence="3">Uncharacterized protein</fullName>
    </submittedName>
</protein>
<dbReference type="Proteomes" id="UP000078559">
    <property type="component" value="Chromosome 5"/>
</dbReference>
<feature type="compositionally biased region" description="Polar residues" evidence="2">
    <location>
        <begin position="491"/>
        <end position="520"/>
    </location>
</feature>
<feature type="compositionally biased region" description="Low complexity" evidence="2">
    <location>
        <begin position="594"/>
        <end position="608"/>
    </location>
</feature>
<dbReference type="AlphaFoldDB" id="A0A194VYB7"/>
<feature type="compositionally biased region" description="Acidic residues" evidence="2">
    <location>
        <begin position="544"/>
        <end position="580"/>
    </location>
</feature>
<proteinExistence type="predicted"/>
<accession>A0A194VYB7</accession>
<sequence length="677" mass="74422">MAEANMNTENNTKAPKDKSCPYCGQAFTSSSLGRHLDLYIKEKNPKAPDGIHNVDEIRKIRGSITRRQPRGAARRDNSAPRGSHAGSKRSPDAESDAARSPSGMITEAQSVADLTKGLASFASRLETTGVINDIPDAGAGSGGPDTTRKTEAQRAFNRHMMKSSLDVKQRVQDALDTARAAELALREIISSWRAAKQQVEVHSMPFDFDPLSLDFPALCLQCLEPPPTLFSSTQHPTSTSWSIAPPGEKQNGALLTYFQEEFRKWKVACSTATTAIMEELTYPPSQAAIFQENTRDSVHKAEKAAERLEKQVTEHLASAFSVWEQLPPQRRQELWILELARSVGRKQKEVDKLKETQQSLKQENTNLKSQIDHLNRLQEPREFKIMNPMTWAMDGKMMQLAAEAGLSGRRVVGLSTEDRHSDINTVVSNAIDRWKNVILSSRATSGLNAQRPLDQYSAPAQTPTTTTHPPTPTVQQTNLQQQPFQHARQRSLLQQSSPPNTSNFTLSSVPRQSSMSSAVPTTTAASEAKTSTAGTPSPQSSTDSDQDVDADADADADADEDAEADEDEDAEADVEMEGEGEYLSASNTPTHTNLPQLPQHQHAQPHQPYVAQTRDHQMSAVARQNSYPQSGSTGGNYGSQTRSILPSQQMHMGQPTFGHQHYMSQGHSGIDMSWDNH</sequence>
<evidence type="ECO:0000313" key="4">
    <source>
        <dbReference type="Proteomes" id="UP000078559"/>
    </source>
</evidence>
<feature type="compositionally biased region" description="Polar residues" evidence="2">
    <location>
        <begin position="1"/>
        <end position="13"/>
    </location>
</feature>
<feature type="region of interest" description="Disordered" evidence="2">
    <location>
        <begin position="1"/>
        <end position="25"/>
    </location>
</feature>
<feature type="region of interest" description="Disordered" evidence="2">
    <location>
        <begin position="43"/>
        <end position="102"/>
    </location>
</feature>
<organism evidence="3 4">
    <name type="scientific">Cytospora mali</name>
    <name type="common">Apple Valsa canker fungus</name>
    <name type="synonym">Valsa mali</name>
    <dbReference type="NCBI Taxonomy" id="578113"/>
    <lineage>
        <taxon>Eukaryota</taxon>
        <taxon>Fungi</taxon>
        <taxon>Dikarya</taxon>
        <taxon>Ascomycota</taxon>
        <taxon>Pezizomycotina</taxon>
        <taxon>Sordariomycetes</taxon>
        <taxon>Sordariomycetidae</taxon>
        <taxon>Diaporthales</taxon>
        <taxon>Cytosporaceae</taxon>
        <taxon>Cytospora</taxon>
    </lineage>
</organism>
<feature type="coiled-coil region" evidence="1">
    <location>
        <begin position="291"/>
        <end position="318"/>
    </location>
</feature>
<evidence type="ECO:0000313" key="3">
    <source>
        <dbReference type="EMBL" id="KUI69214.1"/>
    </source>
</evidence>
<feature type="coiled-coil region" evidence="1">
    <location>
        <begin position="343"/>
        <end position="377"/>
    </location>
</feature>
<gene>
    <name evidence="3" type="ORF">VM1G_04900</name>
</gene>